<dbReference type="Gene3D" id="1.20.5.110">
    <property type="match status" value="1"/>
</dbReference>
<dbReference type="InterPro" id="IPR011012">
    <property type="entry name" value="Longin-like_dom_sf"/>
</dbReference>
<keyword evidence="2" id="KW-0488">Methylation</keyword>
<keyword evidence="12" id="KW-1185">Reference proteome</keyword>
<dbReference type="Pfam" id="PF00957">
    <property type="entry name" value="Synaptobrevin"/>
    <property type="match status" value="1"/>
</dbReference>
<dbReference type="InterPro" id="IPR010908">
    <property type="entry name" value="Longin_dom"/>
</dbReference>
<dbReference type="Gene3D" id="3.30.450.50">
    <property type="entry name" value="Longin domain"/>
    <property type="match status" value="1"/>
</dbReference>
<evidence type="ECO:0000259" key="9">
    <source>
        <dbReference type="PROSITE" id="PS50859"/>
    </source>
</evidence>
<keyword evidence="5" id="KW-0449">Lipoprotein</keyword>
<dbReference type="SMART" id="SM01270">
    <property type="entry name" value="Longin"/>
    <property type="match status" value="1"/>
</dbReference>
<dbReference type="PROSITE" id="PS50859">
    <property type="entry name" value="LONGIN"/>
    <property type="match status" value="1"/>
</dbReference>
<evidence type="ECO:0000313" key="11">
    <source>
        <dbReference type="EMBL" id="KAK4526746.1"/>
    </source>
</evidence>
<dbReference type="EMBL" id="JANCYU010000043">
    <property type="protein sequence ID" value="KAK4526746.1"/>
    <property type="molecule type" value="Genomic_DNA"/>
</dbReference>
<dbReference type="GO" id="GO:0005484">
    <property type="term" value="F:SNAP receptor activity"/>
    <property type="evidence" value="ECO:0007669"/>
    <property type="project" value="TreeGrafter"/>
</dbReference>
<organism evidence="11 12">
    <name type="scientific">Galdieria yellowstonensis</name>
    <dbReference type="NCBI Taxonomy" id="3028027"/>
    <lineage>
        <taxon>Eukaryota</taxon>
        <taxon>Rhodophyta</taxon>
        <taxon>Bangiophyceae</taxon>
        <taxon>Galdieriales</taxon>
        <taxon>Galdieriaceae</taxon>
        <taxon>Galdieria</taxon>
    </lineage>
</organism>
<evidence type="ECO:0000256" key="1">
    <source>
        <dbReference type="ARBA" id="ARBA00008025"/>
    </source>
</evidence>
<evidence type="ECO:0000256" key="6">
    <source>
        <dbReference type="ARBA" id="ARBA00023289"/>
    </source>
</evidence>
<keyword evidence="3" id="KW-0472">Membrane</keyword>
<dbReference type="PANTHER" id="PTHR45806">
    <property type="entry name" value="SYNAPTOBREVIN HOMOLOG YKT6"/>
    <property type="match status" value="1"/>
</dbReference>
<evidence type="ECO:0000256" key="3">
    <source>
        <dbReference type="ARBA" id="ARBA00023136"/>
    </source>
</evidence>
<dbReference type="SUPFAM" id="SSF58038">
    <property type="entry name" value="SNARE fusion complex"/>
    <property type="match status" value="1"/>
</dbReference>
<keyword evidence="4" id="KW-0564">Palmitate</keyword>
<evidence type="ECO:0000256" key="2">
    <source>
        <dbReference type="ARBA" id="ARBA00022481"/>
    </source>
</evidence>
<keyword evidence="8" id="KW-0175">Coiled coil</keyword>
<dbReference type="CDD" id="cd14824">
    <property type="entry name" value="Longin"/>
    <property type="match status" value="1"/>
</dbReference>
<dbReference type="CDD" id="cd15867">
    <property type="entry name" value="R-SNARE_YKT6"/>
    <property type="match status" value="1"/>
</dbReference>
<dbReference type="SUPFAM" id="SSF64356">
    <property type="entry name" value="SNARE-like"/>
    <property type="match status" value="1"/>
</dbReference>
<dbReference type="AlphaFoldDB" id="A0AAV9IHS6"/>
<evidence type="ECO:0000256" key="8">
    <source>
        <dbReference type="PROSITE-ProRule" id="PRU00290"/>
    </source>
</evidence>
<dbReference type="GO" id="GO:0006888">
    <property type="term" value="P:endoplasmic reticulum to Golgi vesicle-mediated transport"/>
    <property type="evidence" value="ECO:0007669"/>
    <property type="project" value="TreeGrafter"/>
</dbReference>
<evidence type="ECO:0000313" key="12">
    <source>
        <dbReference type="Proteomes" id="UP001300502"/>
    </source>
</evidence>
<accession>A0AAV9IHS6</accession>
<evidence type="ECO:0000256" key="4">
    <source>
        <dbReference type="ARBA" id="ARBA00023139"/>
    </source>
</evidence>
<evidence type="ECO:0000256" key="7">
    <source>
        <dbReference type="ARBA" id="ARBA00046278"/>
    </source>
</evidence>
<dbReference type="PANTHER" id="PTHR45806:SF1">
    <property type="entry name" value="SYNAPTOBREVIN HOMOLOG YKT6"/>
    <property type="match status" value="1"/>
</dbReference>
<reference evidence="11 12" key="1">
    <citation type="submission" date="2022-07" db="EMBL/GenBank/DDBJ databases">
        <title>Genome-wide signatures of adaptation to extreme environments.</title>
        <authorList>
            <person name="Cho C.H."/>
            <person name="Yoon H.S."/>
        </authorList>
    </citation>
    <scope>NUCLEOTIDE SEQUENCE [LARGE SCALE GENOMIC DNA]</scope>
    <source>
        <strain evidence="11 12">108.79 E11</strain>
    </source>
</reference>
<evidence type="ECO:0000259" key="10">
    <source>
        <dbReference type="PROSITE" id="PS50892"/>
    </source>
</evidence>
<feature type="domain" description="Longin" evidence="9">
    <location>
        <begin position="7"/>
        <end position="131"/>
    </location>
</feature>
<name>A0AAV9IHS6_9RHOD</name>
<sequence>MKIIALLVLRKEQQANEPLILSSAYHLNDFGYFQRNRLVRVLLLHLYLFWSSIREFANFFAKTLVKRVPLGERASVEHEDTYVCHVYNANNGLSSVVLCDKEYPRRVAFTLLGKVVDEFSKEYNENVWKNTNTELKCSFVQKAVDEYQDPAKADSIVRIQKDLDETKIILHKTIDSVLERGTKLDTLVEKSNDLSMQSKMFYRTARKQNSCCGFM</sequence>
<keyword evidence="6" id="KW-0636">Prenylation</keyword>
<dbReference type="InterPro" id="IPR042855">
    <property type="entry name" value="V_SNARE_CC"/>
</dbReference>
<evidence type="ECO:0000256" key="5">
    <source>
        <dbReference type="ARBA" id="ARBA00023288"/>
    </source>
</evidence>
<comment type="similarity">
    <text evidence="1">Belongs to the synaptobrevin family.</text>
</comment>
<gene>
    <name evidence="11" type="ORF">GAYE_SCF27MG4663</name>
</gene>
<proteinExistence type="inferred from homology"/>
<protein>
    <submittedName>
        <fullName evidence="11">Uncharacterized protein</fullName>
    </submittedName>
</protein>
<comment type="caution">
    <text evidence="11">The sequence shown here is derived from an EMBL/GenBank/DDBJ whole genome shotgun (WGS) entry which is preliminary data.</text>
</comment>
<dbReference type="Pfam" id="PF13774">
    <property type="entry name" value="Longin"/>
    <property type="match status" value="1"/>
</dbReference>
<dbReference type="GO" id="GO:0005794">
    <property type="term" value="C:Golgi apparatus"/>
    <property type="evidence" value="ECO:0007669"/>
    <property type="project" value="TreeGrafter"/>
</dbReference>
<dbReference type="Proteomes" id="UP001300502">
    <property type="component" value="Unassembled WGS sequence"/>
</dbReference>
<dbReference type="PROSITE" id="PS50892">
    <property type="entry name" value="V_SNARE"/>
    <property type="match status" value="1"/>
</dbReference>
<dbReference type="InterPro" id="IPR045848">
    <property type="entry name" value="R-SNARE_YKT6"/>
</dbReference>
<feature type="domain" description="V-SNARE coiled-coil homology" evidence="10">
    <location>
        <begin position="155"/>
        <end position="215"/>
    </location>
</feature>
<comment type="subcellular location">
    <subcellularLocation>
        <location evidence="7">Endomembrane system</location>
        <topology evidence="7">Lipid-anchor</topology>
        <orientation evidence="7">Cytoplasmic side</orientation>
    </subcellularLocation>
</comment>